<name>A0A1S3XEC0_TOBAC</name>
<gene>
    <name evidence="2" type="primary">LOC107764186</name>
</gene>
<dbReference type="OrthoDB" id="6108017at2759"/>
<dbReference type="KEGG" id="nta:107764186"/>
<reference evidence="2" key="1">
    <citation type="submission" date="2025-08" db="UniProtKB">
        <authorList>
            <consortium name="RefSeq"/>
        </authorList>
    </citation>
    <scope>IDENTIFICATION</scope>
</reference>
<accession>A0A1S3XEC0</accession>
<dbReference type="STRING" id="4097.A0A1S3XEC0"/>
<feature type="domain" description="Dilute" evidence="1">
    <location>
        <begin position="64"/>
        <end position="133"/>
    </location>
</feature>
<protein>
    <submittedName>
        <fullName evidence="2">Myosin-6-like</fullName>
    </submittedName>
</protein>
<evidence type="ECO:0000313" key="2">
    <source>
        <dbReference type="RefSeq" id="XP_016438210.1"/>
    </source>
</evidence>
<evidence type="ECO:0000259" key="1">
    <source>
        <dbReference type="PROSITE" id="PS51126"/>
    </source>
</evidence>
<organism evidence="2">
    <name type="scientific">Nicotiana tabacum</name>
    <name type="common">Common tobacco</name>
    <dbReference type="NCBI Taxonomy" id="4097"/>
    <lineage>
        <taxon>Eukaryota</taxon>
        <taxon>Viridiplantae</taxon>
        <taxon>Streptophyta</taxon>
        <taxon>Embryophyta</taxon>
        <taxon>Tracheophyta</taxon>
        <taxon>Spermatophyta</taxon>
        <taxon>Magnoliopsida</taxon>
        <taxon>eudicotyledons</taxon>
        <taxon>Gunneridae</taxon>
        <taxon>Pentapetalae</taxon>
        <taxon>asterids</taxon>
        <taxon>lamiids</taxon>
        <taxon>Solanales</taxon>
        <taxon>Solanaceae</taxon>
        <taxon>Nicotianoideae</taxon>
        <taxon>Nicotianeae</taxon>
        <taxon>Nicotiana</taxon>
    </lineage>
</organism>
<proteinExistence type="predicted"/>
<dbReference type="RefSeq" id="XP_016438210.1">
    <property type="nucleotide sequence ID" value="XM_016582724.1"/>
</dbReference>
<dbReference type="InterPro" id="IPR002710">
    <property type="entry name" value="Dilute_dom"/>
</dbReference>
<dbReference type="PROSITE" id="PS51126">
    <property type="entry name" value="DILUTE"/>
    <property type="match status" value="1"/>
</dbReference>
<dbReference type="PaxDb" id="4097-A0A1S3XEC0"/>
<sequence length="133" mass="15235">MNNNVATNFNILFNIMFQESVDNLIKCVSQDLGFSEGKPVAAFTIYKCLLHWNSFEAEKTNVFDRLIQMIGSAIEDETNNNHMAYWLSNGATLLFLLQHTLKTTSSAPSKPPQPTSFFGRMAQVFKFLHRLYY</sequence>
<dbReference type="OMA" id="DINHMAY"/>
<dbReference type="AlphaFoldDB" id="A0A1S3XEC0"/>